<sequence>MSSLEAKRLYYDTNTGLMPIIQALIAPPVTEEDIEHETRARREKKERKQEKKEGLDLHPYYKKRGRSHNHDYCDACLEGGNLLCCDTCEASFHLECK</sequence>
<dbReference type="GeneID" id="103508528"/>
<dbReference type="PANTHER" id="PTHR47636">
    <property type="entry name" value="TRANSCRIPTIONAL REGULATORY PROTEIN RCO1"/>
    <property type="match status" value="1"/>
</dbReference>
<dbReference type="InterPro" id="IPR011011">
    <property type="entry name" value="Znf_FYVE_PHD"/>
</dbReference>
<feature type="region of interest" description="Disordered" evidence="1">
    <location>
        <begin position="31"/>
        <end position="67"/>
    </location>
</feature>
<dbReference type="SUPFAM" id="SSF57903">
    <property type="entry name" value="FYVE/PHD zinc finger"/>
    <property type="match status" value="1"/>
</dbReference>
<evidence type="ECO:0000313" key="3">
    <source>
        <dbReference type="RefSeq" id="XP_017299287.1"/>
    </source>
</evidence>
<proteinExistence type="predicted"/>
<keyword evidence="2" id="KW-1185">Reference proteome</keyword>
<dbReference type="InterPro" id="IPR013083">
    <property type="entry name" value="Znf_RING/FYVE/PHD"/>
</dbReference>
<dbReference type="KEGG" id="dci:103508528"/>
<dbReference type="PaxDb" id="121845-A0A1S4EAX5"/>
<dbReference type="GO" id="GO:0006357">
    <property type="term" value="P:regulation of transcription by RNA polymerase II"/>
    <property type="evidence" value="ECO:0007669"/>
    <property type="project" value="TreeGrafter"/>
</dbReference>
<dbReference type="AlphaFoldDB" id="A0A1S4EAX5"/>
<dbReference type="STRING" id="121845.A0A1S4EAX5"/>
<dbReference type="InterPro" id="IPR052819">
    <property type="entry name" value="Chromatin_regulatory_protein"/>
</dbReference>
<evidence type="ECO:0000256" key="1">
    <source>
        <dbReference type="SAM" id="MobiDB-lite"/>
    </source>
</evidence>
<name>A0A1S4EAX5_DIACI</name>
<organism evidence="2 3">
    <name type="scientific">Diaphorina citri</name>
    <name type="common">Asian citrus psyllid</name>
    <dbReference type="NCBI Taxonomy" id="121845"/>
    <lineage>
        <taxon>Eukaryota</taxon>
        <taxon>Metazoa</taxon>
        <taxon>Ecdysozoa</taxon>
        <taxon>Arthropoda</taxon>
        <taxon>Hexapoda</taxon>
        <taxon>Insecta</taxon>
        <taxon>Pterygota</taxon>
        <taxon>Neoptera</taxon>
        <taxon>Paraneoptera</taxon>
        <taxon>Hemiptera</taxon>
        <taxon>Sternorrhyncha</taxon>
        <taxon>Psylloidea</taxon>
        <taxon>Psyllidae</taxon>
        <taxon>Diaphorininae</taxon>
        <taxon>Diaphorina</taxon>
    </lineage>
</organism>
<reference evidence="3" key="1">
    <citation type="submission" date="2025-08" db="UniProtKB">
        <authorList>
            <consortium name="RefSeq"/>
        </authorList>
    </citation>
    <scope>IDENTIFICATION</scope>
</reference>
<dbReference type="Proteomes" id="UP000079169">
    <property type="component" value="Unplaced"/>
</dbReference>
<protein>
    <submittedName>
        <fullName evidence="3">PHD finger protein 12-like</fullName>
    </submittedName>
</protein>
<evidence type="ECO:0000313" key="2">
    <source>
        <dbReference type="Proteomes" id="UP000079169"/>
    </source>
</evidence>
<feature type="compositionally biased region" description="Basic and acidic residues" evidence="1">
    <location>
        <begin position="46"/>
        <end position="56"/>
    </location>
</feature>
<dbReference type="Gene3D" id="3.30.40.10">
    <property type="entry name" value="Zinc/RING finger domain, C3HC4 (zinc finger)"/>
    <property type="match status" value="1"/>
</dbReference>
<gene>
    <name evidence="3" type="primary">LOC103508528</name>
</gene>
<dbReference type="RefSeq" id="XP_017299287.1">
    <property type="nucleotide sequence ID" value="XM_017443798.2"/>
</dbReference>
<dbReference type="GO" id="GO:0032221">
    <property type="term" value="C:Rpd3S complex"/>
    <property type="evidence" value="ECO:0007669"/>
    <property type="project" value="TreeGrafter"/>
</dbReference>
<accession>A0A1S4EAX5</accession>
<dbReference type="OMA" id="SFHLECK"/>
<dbReference type="PANTHER" id="PTHR47636:SF1">
    <property type="entry name" value="TRANSCRIPTIONAL REGULATORY PROTEIN RCO1"/>
    <property type="match status" value="1"/>
</dbReference>